<dbReference type="FunFam" id="3.40.30.10:FF:000001">
    <property type="entry name" value="Thioredoxin"/>
    <property type="match status" value="1"/>
</dbReference>
<keyword evidence="4" id="KW-1015">Disulfide bond</keyword>
<evidence type="ECO:0000256" key="2">
    <source>
        <dbReference type="ARBA" id="ARBA00022448"/>
    </source>
</evidence>
<dbReference type="GO" id="GO:0005739">
    <property type="term" value="C:mitochondrion"/>
    <property type="evidence" value="ECO:0007669"/>
    <property type="project" value="TreeGrafter"/>
</dbReference>
<evidence type="ECO:0000256" key="1">
    <source>
        <dbReference type="ARBA" id="ARBA00008987"/>
    </source>
</evidence>
<dbReference type="PANTHER" id="PTHR43601:SF3">
    <property type="entry name" value="THIOREDOXIN, MITOCHONDRIAL"/>
    <property type="match status" value="1"/>
</dbReference>
<dbReference type="RefSeq" id="XP_009065258.1">
    <property type="nucleotide sequence ID" value="XM_009067010.1"/>
</dbReference>
<keyword evidence="3" id="KW-0249">Electron transport</keyword>
<dbReference type="GO" id="GO:0015035">
    <property type="term" value="F:protein-disulfide reductase activity"/>
    <property type="evidence" value="ECO:0007669"/>
    <property type="project" value="InterPro"/>
</dbReference>
<evidence type="ECO:0000256" key="3">
    <source>
        <dbReference type="ARBA" id="ARBA00022982"/>
    </source>
</evidence>
<reference evidence="7 8" key="1">
    <citation type="journal article" date="2013" name="Nature">
        <title>Insights into bilaterian evolution from three spiralian genomes.</title>
        <authorList>
            <person name="Simakov O."/>
            <person name="Marletaz F."/>
            <person name="Cho S.J."/>
            <person name="Edsinger-Gonzales E."/>
            <person name="Havlak P."/>
            <person name="Hellsten U."/>
            <person name="Kuo D.H."/>
            <person name="Larsson T."/>
            <person name="Lv J."/>
            <person name="Arendt D."/>
            <person name="Savage R."/>
            <person name="Osoegawa K."/>
            <person name="de Jong P."/>
            <person name="Grimwood J."/>
            <person name="Chapman J.A."/>
            <person name="Shapiro H."/>
            <person name="Aerts A."/>
            <person name="Otillar R.P."/>
            <person name="Terry A.Y."/>
            <person name="Boore J.L."/>
            <person name="Grigoriev I.V."/>
            <person name="Lindberg D.R."/>
            <person name="Seaver E.C."/>
            <person name="Weisblat D.A."/>
            <person name="Putnam N.H."/>
            <person name="Rokhsar D.S."/>
        </authorList>
    </citation>
    <scope>NUCLEOTIDE SEQUENCE [LARGE SCALE GENOMIC DNA]</scope>
</reference>
<proteinExistence type="inferred from homology"/>
<accession>V3ZIS2</accession>
<evidence type="ECO:0000256" key="5">
    <source>
        <dbReference type="ARBA" id="ARBA00023284"/>
    </source>
</evidence>
<comment type="similarity">
    <text evidence="1">Belongs to the thioredoxin family.</text>
</comment>
<name>V3ZIS2_LOTGI</name>
<dbReference type="EMBL" id="KB203566">
    <property type="protein sequence ID" value="ESO84132.1"/>
    <property type="molecule type" value="Genomic_DNA"/>
</dbReference>
<dbReference type="GeneID" id="20244223"/>
<dbReference type="GO" id="GO:0045454">
    <property type="term" value="P:cell redox homeostasis"/>
    <property type="evidence" value="ECO:0007669"/>
    <property type="project" value="TreeGrafter"/>
</dbReference>
<dbReference type="PANTHER" id="PTHR43601">
    <property type="entry name" value="THIOREDOXIN, MITOCHONDRIAL"/>
    <property type="match status" value="1"/>
</dbReference>
<dbReference type="CDD" id="cd02947">
    <property type="entry name" value="TRX_family"/>
    <property type="match status" value="1"/>
</dbReference>
<keyword evidence="8" id="KW-1185">Reference proteome</keyword>
<dbReference type="STRING" id="225164.V3ZIS2"/>
<evidence type="ECO:0000259" key="6">
    <source>
        <dbReference type="PROSITE" id="PS51352"/>
    </source>
</evidence>
<dbReference type="SUPFAM" id="SSF52833">
    <property type="entry name" value="Thioredoxin-like"/>
    <property type="match status" value="1"/>
</dbReference>
<dbReference type="CTD" id="20244223"/>
<dbReference type="PROSITE" id="PS00194">
    <property type="entry name" value="THIOREDOXIN_1"/>
    <property type="match status" value="1"/>
</dbReference>
<keyword evidence="5" id="KW-0676">Redox-active center</keyword>
<dbReference type="AlphaFoldDB" id="V3ZIS2"/>
<dbReference type="PROSITE" id="PS51352">
    <property type="entry name" value="THIOREDOXIN_2"/>
    <property type="match status" value="1"/>
</dbReference>
<evidence type="ECO:0000313" key="8">
    <source>
        <dbReference type="Proteomes" id="UP000030746"/>
    </source>
</evidence>
<protein>
    <recommendedName>
        <fullName evidence="6">Thioredoxin domain-containing protein</fullName>
    </recommendedName>
</protein>
<dbReference type="Gene3D" id="3.40.30.10">
    <property type="entry name" value="Glutaredoxin"/>
    <property type="match status" value="1"/>
</dbReference>
<dbReference type="NCBIfam" id="TIGR01068">
    <property type="entry name" value="thioredoxin"/>
    <property type="match status" value="1"/>
</dbReference>
<dbReference type="Pfam" id="PF00085">
    <property type="entry name" value="Thioredoxin"/>
    <property type="match status" value="1"/>
</dbReference>
<dbReference type="InterPro" id="IPR036249">
    <property type="entry name" value="Thioredoxin-like_sf"/>
</dbReference>
<dbReference type="Proteomes" id="UP000030746">
    <property type="component" value="Unassembled WGS sequence"/>
</dbReference>
<dbReference type="OMA" id="VLVIMQN"/>
<evidence type="ECO:0000313" key="7">
    <source>
        <dbReference type="EMBL" id="ESO84132.1"/>
    </source>
</evidence>
<dbReference type="KEGG" id="lgi:LOTGIDRAFT_177588"/>
<dbReference type="PRINTS" id="PR00421">
    <property type="entry name" value="THIOREDOXIN"/>
</dbReference>
<sequence length="133" mass="14965">MEVLRTPESSPPEIFLKKKLIRLNKFECINIQDSEDFNSKVLQSSTPVIVDFHATWCGPCKLLGPRLETIVSEKKGKVLLAKVDIDEISELAIDYGVKSVPTVISFINGKQQDTFIGLKEDDQIQTFVDNLVQ</sequence>
<gene>
    <name evidence="7" type="ORF">LOTGIDRAFT_177588</name>
</gene>
<dbReference type="InterPro" id="IPR005746">
    <property type="entry name" value="Thioredoxin"/>
</dbReference>
<dbReference type="OrthoDB" id="19690at2759"/>
<dbReference type="InterPro" id="IPR013766">
    <property type="entry name" value="Thioredoxin_domain"/>
</dbReference>
<keyword evidence="2" id="KW-0813">Transport</keyword>
<evidence type="ECO:0000256" key="4">
    <source>
        <dbReference type="ARBA" id="ARBA00023157"/>
    </source>
</evidence>
<dbReference type="HOGENOM" id="CLU_090389_11_2_1"/>
<dbReference type="InterPro" id="IPR017937">
    <property type="entry name" value="Thioredoxin_CS"/>
</dbReference>
<feature type="domain" description="Thioredoxin" evidence="6">
    <location>
        <begin position="1"/>
        <end position="133"/>
    </location>
</feature>
<organism evidence="7 8">
    <name type="scientific">Lottia gigantea</name>
    <name type="common">Giant owl limpet</name>
    <dbReference type="NCBI Taxonomy" id="225164"/>
    <lineage>
        <taxon>Eukaryota</taxon>
        <taxon>Metazoa</taxon>
        <taxon>Spiralia</taxon>
        <taxon>Lophotrochozoa</taxon>
        <taxon>Mollusca</taxon>
        <taxon>Gastropoda</taxon>
        <taxon>Patellogastropoda</taxon>
        <taxon>Lottioidea</taxon>
        <taxon>Lottiidae</taxon>
        <taxon>Lottia</taxon>
    </lineage>
</organism>